<evidence type="ECO:0000256" key="8">
    <source>
        <dbReference type="SAM" id="MobiDB-lite"/>
    </source>
</evidence>
<feature type="signal peptide" evidence="10">
    <location>
        <begin position="1"/>
        <end position="22"/>
    </location>
</feature>
<dbReference type="InterPro" id="IPR006639">
    <property type="entry name" value="Preselin/SPP"/>
</dbReference>
<dbReference type="GO" id="GO:0098554">
    <property type="term" value="C:cytoplasmic side of endoplasmic reticulum membrane"/>
    <property type="evidence" value="ECO:0007669"/>
    <property type="project" value="TreeGrafter"/>
</dbReference>
<comment type="similarity">
    <text evidence="2">Belongs to the peptidase A22B family.</text>
</comment>
<dbReference type="Proteomes" id="UP000799439">
    <property type="component" value="Unassembled WGS sequence"/>
</dbReference>
<proteinExistence type="inferred from homology"/>
<sequence>YIPMSLHLIISALIPIYTGAHASLSRPSSAASPPPRKRKRSASSTSSSSSSDDEDESTVKMEGLSPSDAVVFPLIAGATLVGFYVLIKYFGPQLLNKVLGIYFSFMACFSVGKMVADLVRVGEGFVWPAYYVDQGRVWRVRQAEKRVEAVGGEEGERKSPLPGRWGRMELGDALVGWAWFARGLLSKEYEVKLRFRGTTALKAKLSLRAVTAGFFGVAVVLYANLVDTPWYLTNLQGFAFSYAALQLLSPTTFATGSLILVALFFYDIYFVFYTPIMVSVATNLDIPIKMLFPRPETEDKKPSLAMLGLGDVVLPGIMIGLALRFDLYLHYLRRQTKKDKSSGQTESIGEDISSSEKRLTDQEILKLPYVPATTRWGERFWTLGWTNNTGTGSGSKTITSIVPRFKKTYFYASIVGYVIGMTTTLVVMHVFKHAQPALLYLVPGVLGSVWLTALVRGEVKDMWAYTEMVEEEDEKEDGK</sequence>
<dbReference type="SMART" id="SM00730">
    <property type="entry name" value="PSN"/>
    <property type="match status" value="1"/>
</dbReference>
<evidence type="ECO:0000256" key="9">
    <source>
        <dbReference type="SAM" id="Phobius"/>
    </source>
</evidence>
<keyword evidence="4" id="KW-0378">Hydrolase</keyword>
<gene>
    <name evidence="11" type="ORF">K461DRAFT_209000</name>
</gene>
<evidence type="ECO:0000256" key="4">
    <source>
        <dbReference type="ARBA" id="ARBA00022801"/>
    </source>
</evidence>
<comment type="caution">
    <text evidence="11">The sequence shown here is derived from an EMBL/GenBank/DDBJ whole genome shotgun (WGS) entry which is preliminary data.</text>
</comment>
<feature type="non-terminal residue" evidence="11">
    <location>
        <position position="1"/>
    </location>
</feature>
<feature type="transmembrane region" description="Helical" evidence="9">
    <location>
        <begin position="312"/>
        <end position="332"/>
    </location>
</feature>
<comment type="subcellular location">
    <subcellularLocation>
        <location evidence="1">Endoplasmic reticulum membrane</location>
        <topology evidence="1">Multi-pass membrane protein</topology>
    </subcellularLocation>
</comment>
<dbReference type="GO" id="GO:0006465">
    <property type="term" value="P:signal peptide processing"/>
    <property type="evidence" value="ECO:0007669"/>
    <property type="project" value="TreeGrafter"/>
</dbReference>
<evidence type="ECO:0000256" key="1">
    <source>
        <dbReference type="ARBA" id="ARBA00004477"/>
    </source>
</evidence>
<evidence type="ECO:0000256" key="10">
    <source>
        <dbReference type="SAM" id="SignalP"/>
    </source>
</evidence>
<keyword evidence="5" id="KW-0256">Endoplasmic reticulum</keyword>
<evidence type="ECO:0000256" key="3">
    <source>
        <dbReference type="ARBA" id="ARBA00022692"/>
    </source>
</evidence>
<dbReference type="GO" id="GO:0033619">
    <property type="term" value="P:membrane protein proteolysis"/>
    <property type="evidence" value="ECO:0007669"/>
    <property type="project" value="TreeGrafter"/>
</dbReference>
<feature type="transmembrane region" description="Helical" evidence="9">
    <location>
        <begin position="69"/>
        <end position="87"/>
    </location>
</feature>
<feature type="transmembrane region" description="Helical" evidence="9">
    <location>
        <begin position="205"/>
        <end position="223"/>
    </location>
</feature>
<protein>
    <submittedName>
        <fullName evidence="11">Peptidase A22B, signal peptide peptidase</fullName>
    </submittedName>
</protein>
<evidence type="ECO:0000313" key="11">
    <source>
        <dbReference type="EMBL" id="KAF2149613.1"/>
    </source>
</evidence>
<accession>A0A9P4IZF9</accession>
<feature type="non-terminal residue" evidence="11">
    <location>
        <position position="479"/>
    </location>
</feature>
<dbReference type="GO" id="GO:0098553">
    <property type="term" value="C:lumenal side of endoplasmic reticulum membrane"/>
    <property type="evidence" value="ECO:0007669"/>
    <property type="project" value="TreeGrafter"/>
</dbReference>
<feature type="chain" id="PRO_5040342951" evidence="10">
    <location>
        <begin position="23"/>
        <end position="479"/>
    </location>
</feature>
<evidence type="ECO:0000256" key="7">
    <source>
        <dbReference type="ARBA" id="ARBA00023136"/>
    </source>
</evidence>
<feature type="transmembrane region" description="Helical" evidence="9">
    <location>
        <begin position="409"/>
        <end position="431"/>
    </location>
</feature>
<feature type="region of interest" description="Disordered" evidence="8">
    <location>
        <begin position="26"/>
        <end position="60"/>
    </location>
</feature>
<name>A0A9P4IZF9_9PEZI</name>
<evidence type="ECO:0000256" key="6">
    <source>
        <dbReference type="ARBA" id="ARBA00022989"/>
    </source>
</evidence>
<dbReference type="GO" id="GO:0042500">
    <property type="term" value="F:aspartic endopeptidase activity, intramembrane cleaving"/>
    <property type="evidence" value="ECO:0007669"/>
    <property type="project" value="InterPro"/>
</dbReference>
<keyword evidence="7 9" id="KW-0472">Membrane</keyword>
<dbReference type="AlphaFoldDB" id="A0A9P4IZF9"/>
<organism evidence="11 12">
    <name type="scientific">Myriangium duriaei CBS 260.36</name>
    <dbReference type="NCBI Taxonomy" id="1168546"/>
    <lineage>
        <taxon>Eukaryota</taxon>
        <taxon>Fungi</taxon>
        <taxon>Dikarya</taxon>
        <taxon>Ascomycota</taxon>
        <taxon>Pezizomycotina</taxon>
        <taxon>Dothideomycetes</taxon>
        <taxon>Dothideomycetidae</taxon>
        <taxon>Myriangiales</taxon>
        <taxon>Myriangiaceae</taxon>
        <taxon>Myriangium</taxon>
    </lineage>
</organism>
<feature type="transmembrane region" description="Helical" evidence="9">
    <location>
        <begin position="437"/>
        <end position="455"/>
    </location>
</feature>
<dbReference type="PANTHER" id="PTHR12174">
    <property type="entry name" value="SIGNAL PEPTIDE PEPTIDASE"/>
    <property type="match status" value="1"/>
</dbReference>
<reference evidence="11" key="1">
    <citation type="journal article" date="2020" name="Stud. Mycol.">
        <title>101 Dothideomycetes genomes: a test case for predicting lifestyles and emergence of pathogens.</title>
        <authorList>
            <person name="Haridas S."/>
            <person name="Albert R."/>
            <person name="Binder M."/>
            <person name="Bloem J."/>
            <person name="Labutti K."/>
            <person name="Salamov A."/>
            <person name="Andreopoulos B."/>
            <person name="Baker S."/>
            <person name="Barry K."/>
            <person name="Bills G."/>
            <person name="Bluhm B."/>
            <person name="Cannon C."/>
            <person name="Castanera R."/>
            <person name="Culley D."/>
            <person name="Daum C."/>
            <person name="Ezra D."/>
            <person name="Gonzalez J."/>
            <person name="Henrissat B."/>
            <person name="Kuo A."/>
            <person name="Liang C."/>
            <person name="Lipzen A."/>
            <person name="Lutzoni F."/>
            <person name="Magnuson J."/>
            <person name="Mondo S."/>
            <person name="Nolan M."/>
            <person name="Ohm R."/>
            <person name="Pangilinan J."/>
            <person name="Park H.-J."/>
            <person name="Ramirez L."/>
            <person name="Alfaro M."/>
            <person name="Sun H."/>
            <person name="Tritt A."/>
            <person name="Yoshinaga Y."/>
            <person name="Zwiers L.-H."/>
            <person name="Turgeon B."/>
            <person name="Goodwin S."/>
            <person name="Spatafora J."/>
            <person name="Crous P."/>
            <person name="Grigoriev I."/>
        </authorList>
    </citation>
    <scope>NUCLEOTIDE SEQUENCE</scope>
    <source>
        <strain evidence="11">CBS 260.36</strain>
    </source>
</reference>
<feature type="transmembrane region" description="Helical" evidence="9">
    <location>
        <begin position="272"/>
        <end position="292"/>
    </location>
</feature>
<dbReference type="EMBL" id="ML996091">
    <property type="protein sequence ID" value="KAF2149613.1"/>
    <property type="molecule type" value="Genomic_DNA"/>
</dbReference>
<keyword evidence="10" id="KW-0732">Signal</keyword>
<dbReference type="PANTHER" id="PTHR12174:SF23">
    <property type="entry name" value="MINOR HISTOCOMPATIBILITY ANTIGEN H13"/>
    <property type="match status" value="1"/>
</dbReference>
<evidence type="ECO:0000256" key="5">
    <source>
        <dbReference type="ARBA" id="ARBA00022824"/>
    </source>
</evidence>
<keyword evidence="3 9" id="KW-0812">Transmembrane</keyword>
<feature type="transmembrane region" description="Helical" evidence="9">
    <location>
        <begin position="243"/>
        <end position="265"/>
    </location>
</feature>
<evidence type="ECO:0000256" key="2">
    <source>
        <dbReference type="ARBA" id="ARBA00006859"/>
    </source>
</evidence>
<dbReference type="InterPro" id="IPR007369">
    <property type="entry name" value="Peptidase_A22B_SPP"/>
</dbReference>
<dbReference type="Pfam" id="PF04258">
    <property type="entry name" value="Peptidase_A22B"/>
    <property type="match status" value="1"/>
</dbReference>
<dbReference type="OrthoDB" id="29661at2759"/>
<keyword evidence="6 9" id="KW-1133">Transmembrane helix</keyword>
<evidence type="ECO:0000313" key="12">
    <source>
        <dbReference type="Proteomes" id="UP000799439"/>
    </source>
</evidence>
<keyword evidence="12" id="KW-1185">Reference proteome</keyword>